<dbReference type="InterPro" id="IPR009057">
    <property type="entry name" value="Homeodomain-like_sf"/>
</dbReference>
<feature type="domain" description="HTH tetR-type" evidence="5">
    <location>
        <begin position="17"/>
        <end position="77"/>
    </location>
</feature>
<feature type="DNA-binding region" description="H-T-H motif" evidence="4">
    <location>
        <begin position="40"/>
        <end position="59"/>
    </location>
</feature>
<dbReference type="PANTHER" id="PTHR47506">
    <property type="entry name" value="TRANSCRIPTIONAL REGULATORY PROTEIN"/>
    <property type="match status" value="1"/>
</dbReference>
<organism evidence="6 7">
    <name type="scientific">Oleomonas cavernae</name>
    <dbReference type="NCBI Taxonomy" id="2320859"/>
    <lineage>
        <taxon>Bacteria</taxon>
        <taxon>Pseudomonadati</taxon>
        <taxon>Pseudomonadota</taxon>
        <taxon>Alphaproteobacteria</taxon>
        <taxon>Acetobacterales</taxon>
        <taxon>Acetobacteraceae</taxon>
        <taxon>Oleomonas</taxon>
    </lineage>
</organism>
<proteinExistence type="predicted"/>
<dbReference type="GO" id="GO:0003677">
    <property type="term" value="F:DNA binding"/>
    <property type="evidence" value="ECO:0007669"/>
    <property type="project" value="UniProtKB-UniRule"/>
</dbReference>
<dbReference type="PROSITE" id="PS01081">
    <property type="entry name" value="HTH_TETR_1"/>
    <property type="match status" value="1"/>
</dbReference>
<keyword evidence="3" id="KW-0804">Transcription</keyword>
<dbReference type="AlphaFoldDB" id="A0A418WF32"/>
<evidence type="ECO:0000313" key="7">
    <source>
        <dbReference type="Proteomes" id="UP000284605"/>
    </source>
</evidence>
<accession>A0A418WF32</accession>
<protein>
    <submittedName>
        <fullName evidence="6">TetR/AcrR family transcriptional regulator</fullName>
    </submittedName>
</protein>
<dbReference type="InterPro" id="IPR036271">
    <property type="entry name" value="Tet_transcr_reg_TetR-rel_C_sf"/>
</dbReference>
<evidence type="ECO:0000256" key="2">
    <source>
        <dbReference type="ARBA" id="ARBA00023125"/>
    </source>
</evidence>
<dbReference type="PROSITE" id="PS50977">
    <property type="entry name" value="HTH_TETR_2"/>
    <property type="match status" value="1"/>
</dbReference>
<keyword evidence="1" id="KW-0805">Transcription regulation</keyword>
<evidence type="ECO:0000256" key="4">
    <source>
        <dbReference type="PROSITE-ProRule" id="PRU00335"/>
    </source>
</evidence>
<dbReference type="Pfam" id="PF16925">
    <property type="entry name" value="TetR_C_13"/>
    <property type="match status" value="1"/>
</dbReference>
<dbReference type="Pfam" id="PF00440">
    <property type="entry name" value="TetR_N"/>
    <property type="match status" value="1"/>
</dbReference>
<keyword evidence="2 4" id="KW-0238">DNA-binding</keyword>
<evidence type="ECO:0000259" key="5">
    <source>
        <dbReference type="PROSITE" id="PS50977"/>
    </source>
</evidence>
<dbReference type="PANTHER" id="PTHR47506:SF1">
    <property type="entry name" value="HTH-TYPE TRANSCRIPTIONAL REGULATOR YJDC"/>
    <property type="match status" value="1"/>
</dbReference>
<dbReference type="Proteomes" id="UP000284605">
    <property type="component" value="Unassembled WGS sequence"/>
</dbReference>
<dbReference type="RefSeq" id="WP_119779226.1">
    <property type="nucleotide sequence ID" value="NZ_QYUK01000011.1"/>
</dbReference>
<reference evidence="6 7" key="1">
    <citation type="submission" date="2018-09" db="EMBL/GenBank/DDBJ databases">
        <authorList>
            <person name="Zhu H."/>
        </authorList>
    </citation>
    <scope>NUCLEOTIDE SEQUENCE [LARGE SCALE GENOMIC DNA]</scope>
    <source>
        <strain evidence="6 7">K1W22B-8</strain>
    </source>
</reference>
<name>A0A418WF32_9PROT</name>
<keyword evidence="7" id="KW-1185">Reference proteome</keyword>
<dbReference type="PRINTS" id="PR00455">
    <property type="entry name" value="HTHTETR"/>
</dbReference>
<dbReference type="SUPFAM" id="SSF46689">
    <property type="entry name" value="Homeodomain-like"/>
    <property type="match status" value="1"/>
</dbReference>
<dbReference type="SUPFAM" id="SSF48498">
    <property type="entry name" value="Tetracyclin repressor-like, C-terminal domain"/>
    <property type="match status" value="1"/>
</dbReference>
<dbReference type="InterPro" id="IPR001647">
    <property type="entry name" value="HTH_TetR"/>
</dbReference>
<dbReference type="EMBL" id="QYUK01000011">
    <property type="protein sequence ID" value="RJF88592.1"/>
    <property type="molecule type" value="Genomic_DNA"/>
</dbReference>
<dbReference type="Gene3D" id="1.10.10.60">
    <property type="entry name" value="Homeodomain-like"/>
    <property type="match status" value="1"/>
</dbReference>
<evidence type="ECO:0000256" key="1">
    <source>
        <dbReference type="ARBA" id="ARBA00023015"/>
    </source>
</evidence>
<dbReference type="InterPro" id="IPR023772">
    <property type="entry name" value="DNA-bd_HTH_TetR-type_CS"/>
</dbReference>
<dbReference type="Gene3D" id="1.10.357.10">
    <property type="entry name" value="Tetracycline Repressor, domain 2"/>
    <property type="match status" value="1"/>
</dbReference>
<dbReference type="InterPro" id="IPR011075">
    <property type="entry name" value="TetR_C"/>
</dbReference>
<sequence length="206" mass="21399">MRNSTESTKRAPGRPRGFDKAEILNRVRRVFMMSGFSATSLDDLAAATGLNRPSLYAAFGNKEQLYLAALRDYGTQAAAAIDAVLGAGTGPIAERLGLLYALAIDAYCTPHPATGCMIIGTAAVEAPTRPAIAAAAAEILGSFEAALAGAFTRAVAAGELSAEPSPAIRARLGSAMFDTLAIRARLGSPPDELKAFARSIVPMICR</sequence>
<gene>
    <name evidence="6" type="ORF">D3874_17635</name>
</gene>
<dbReference type="OrthoDB" id="9795242at2"/>
<evidence type="ECO:0000256" key="3">
    <source>
        <dbReference type="ARBA" id="ARBA00023163"/>
    </source>
</evidence>
<evidence type="ECO:0000313" key="6">
    <source>
        <dbReference type="EMBL" id="RJF88592.1"/>
    </source>
</evidence>
<comment type="caution">
    <text evidence="6">The sequence shown here is derived from an EMBL/GenBank/DDBJ whole genome shotgun (WGS) entry which is preliminary data.</text>
</comment>